<feature type="signal peptide" evidence="2">
    <location>
        <begin position="1"/>
        <end position="24"/>
    </location>
</feature>
<dbReference type="InterPro" id="IPR011600">
    <property type="entry name" value="Pept_C14_caspase"/>
</dbReference>
<sequence>MNRLRCTILAHVLAITLVSANTSASDEAAQVYAPGNKFALVIGNSRYRSLPLENPANDAQAIAASLENVGFSVTHRENLERAEMMREITMFGSKLEEGDIGVYYYAGHAVQYNGENFLLPIGSIREVKTAADLQRTAVSMQHILDSMAYNGGSANVLVLDSCRSSPFTQLADIQSGLSRGQGVRKAESAGGGSTAPTESSASAQRSVVRFNREQRLQESAGGVLIAYATSPNNVALDGDGDNSPYTRALLRHLETPNTTLEDILKRTRNDVVRDTEGAQTPWYESSIEKEVFPSGKGTIEFAALLKHFVEYKEDYERKNNLSIGWNRGSERGFPIAWAHKDVLSPSHANYTKSLPDEFQYSDSLLLTANEKARKRFGVSLLRAGKVVLTNKGIPTGWRLEERDTPVAWKIVLGGSRCCPRVIQIAVSAVVEKPRIPGEHIVYSKRLCDGVGGGDGYEVNIYKLKMPDARPVWVTTNLHKGGNDPTTDIAYHVFFGEPNTEELSLLLEECRELNQIKRQLELSQLFEQGDWQDVPGTEWEGISDSIEMNGISKRGERYTFDALSGMQYSRIELDCSDRNYRVLREHASNDDGGIFFEPVENATWQDSSENVMHYYARMLCD</sequence>
<proteinExistence type="predicted"/>
<feature type="domain" description="Caspase family p20" evidence="3">
    <location>
        <begin position="35"/>
        <end position="166"/>
    </location>
</feature>
<evidence type="ECO:0000313" key="4">
    <source>
        <dbReference type="EMBL" id="NEV61613.1"/>
    </source>
</evidence>
<dbReference type="Gene3D" id="3.40.50.1460">
    <property type="match status" value="1"/>
</dbReference>
<evidence type="ECO:0000256" key="2">
    <source>
        <dbReference type="SAM" id="SignalP"/>
    </source>
</evidence>
<dbReference type="GO" id="GO:0006508">
    <property type="term" value="P:proteolysis"/>
    <property type="evidence" value="ECO:0007669"/>
    <property type="project" value="InterPro"/>
</dbReference>
<feature type="region of interest" description="Disordered" evidence="1">
    <location>
        <begin position="181"/>
        <end position="205"/>
    </location>
</feature>
<dbReference type="GO" id="GO:0004197">
    <property type="term" value="F:cysteine-type endopeptidase activity"/>
    <property type="evidence" value="ECO:0007669"/>
    <property type="project" value="InterPro"/>
</dbReference>
<dbReference type="PANTHER" id="PTHR22576">
    <property type="entry name" value="MUCOSA ASSOCIATED LYMPHOID TISSUE LYMPHOMA TRANSLOCATION PROTEIN 1/PARACASPASE"/>
    <property type="match status" value="1"/>
</dbReference>
<dbReference type="Pfam" id="PF00656">
    <property type="entry name" value="Peptidase_C14"/>
    <property type="match status" value="1"/>
</dbReference>
<evidence type="ECO:0000256" key="1">
    <source>
        <dbReference type="SAM" id="MobiDB-lite"/>
    </source>
</evidence>
<dbReference type="AlphaFoldDB" id="A0A6M0JY87"/>
<dbReference type="EMBL" id="JAAIJQ010000015">
    <property type="protein sequence ID" value="NEV61613.1"/>
    <property type="molecule type" value="Genomic_DNA"/>
</dbReference>
<evidence type="ECO:0000259" key="3">
    <source>
        <dbReference type="PROSITE" id="PS50208"/>
    </source>
</evidence>
<dbReference type="Proteomes" id="UP000483379">
    <property type="component" value="Unassembled WGS sequence"/>
</dbReference>
<gene>
    <name evidence="4" type="ORF">G3446_06870</name>
</gene>
<keyword evidence="2" id="KW-0732">Signal</keyword>
<dbReference type="InterPro" id="IPR052039">
    <property type="entry name" value="Caspase-related_regulators"/>
</dbReference>
<reference evidence="4 5" key="1">
    <citation type="submission" date="2020-02" db="EMBL/GenBank/DDBJ databases">
        <title>Genome sequences of Thiorhodococcus mannitoliphagus and Thiorhodococcus minor, purple sulfur photosynthetic bacteria in the gammaproteobacterial family, Chromatiaceae.</title>
        <authorList>
            <person name="Aviles F.A."/>
            <person name="Meyer T.E."/>
            <person name="Kyndt J.A."/>
        </authorList>
    </citation>
    <scope>NUCLEOTIDE SEQUENCE [LARGE SCALE GENOMIC DNA]</scope>
    <source>
        <strain evidence="4 5">DSM 11518</strain>
    </source>
</reference>
<organism evidence="4 5">
    <name type="scientific">Thiorhodococcus minor</name>
    <dbReference type="NCBI Taxonomy" id="57489"/>
    <lineage>
        <taxon>Bacteria</taxon>
        <taxon>Pseudomonadati</taxon>
        <taxon>Pseudomonadota</taxon>
        <taxon>Gammaproteobacteria</taxon>
        <taxon>Chromatiales</taxon>
        <taxon>Chromatiaceae</taxon>
        <taxon>Thiorhodococcus</taxon>
    </lineage>
</organism>
<dbReference type="InterPro" id="IPR001309">
    <property type="entry name" value="Pept_C14_p20"/>
</dbReference>
<dbReference type="PANTHER" id="PTHR22576:SF37">
    <property type="entry name" value="MUCOSA-ASSOCIATED LYMPHOID TISSUE LYMPHOMA TRANSLOCATION PROTEIN 1"/>
    <property type="match status" value="1"/>
</dbReference>
<comment type="caution">
    <text evidence="4">The sequence shown here is derived from an EMBL/GenBank/DDBJ whole genome shotgun (WGS) entry which is preliminary data.</text>
</comment>
<name>A0A6M0JY87_9GAMM</name>
<feature type="chain" id="PRO_5027013837" evidence="2">
    <location>
        <begin position="25"/>
        <end position="620"/>
    </location>
</feature>
<accession>A0A6M0JY87</accession>
<evidence type="ECO:0000313" key="5">
    <source>
        <dbReference type="Proteomes" id="UP000483379"/>
    </source>
</evidence>
<keyword evidence="5" id="KW-1185">Reference proteome</keyword>
<dbReference type="PROSITE" id="PS50208">
    <property type="entry name" value="CASPASE_P20"/>
    <property type="match status" value="1"/>
</dbReference>
<dbReference type="SUPFAM" id="SSF52129">
    <property type="entry name" value="Caspase-like"/>
    <property type="match status" value="1"/>
</dbReference>
<feature type="compositionally biased region" description="Polar residues" evidence="1">
    <location>
        <begin position="194"/>
        <end position="205"/>
    </location>
</feature>
<protein>
    <submittedName>
        <fullName evidence="4">Caspase family protein</fullName>
    </submittedName>
</protein>
<dbReference type="InterPro" id="IPR029030">
    <property type="entry name" value="Caspase-like_dom_sf"/>
</dbReference>
<dbReference type="RefSeq" id="WP_164452014.1">
    <property type="nucleotide sequence ID" value="NZ_JAAIJQ010000015.1"/>
</dbReference>